<dbReference type="InterPro" id="IPR027417">
    <property type="entry name" value="P-loop_NTPase"/>
</dbReference>
<dbReference type="GO" id="GO:0006261">
    <property type="term" value="P:DNA-templated DNA replication"/>
    <property type="evidence" value="ECO:0007669"/>
    <property type="project" value="TreeGrafter"/>
</dbReference>
<dbReference type="PANTHER" id="PTHR11669">
    <property type="entry name" value="REPLICATION FACTOR C / DNA POLYMERASE III GAMMA-TAU SUBUNIT"/>
    <property type="match status" value="1"/>
</dbReference>
<accession>A0A1I7NW96</accession>
<dbReference type="SUPFAM" id="SSF52540">
    <property type="entry name" value="P-loop containing nucleoside triphosphate hydrolases"/>
    <property type="match status" value="1"/>
</dbReference>
<dbReference type="Proteomes" id="UP000199423">
    <property type="component" value="Unassembled WGS sequence"/>
</dbReference>
<reference evidence="2" key="1">
    <citation type="submission" date="2016-10" db="EMBL/GenBank/DDBJ databases">
        <authorList>
            <person name="Varghese N."/>
            <person name="Submissions S."/>
        </authorList>
    </citation>
    <scope>NUCLEOTIDE SEQUENCE [LARGE SCALE GENOMIC DNA]</scope>
    <source>
        <strain evidence="2">DSM 1565</strain>
    </source>
</reference>
<proteinExistence type="predicted"/>
<dbReference type="GO" id="GO:0009360">
    <property type="term" value="C:DNA polymerase III complex"/>
    <property type="evidence" value="ECO:0007669"/>
    <property type="project" value="TreeGrafter"/>
</dbReference>
<protein>
    <submittedName>
        <fullName evidence="1">DNA polymerase-3 subunit delta</fullName>
    </submittedName>
</protein>
<dbReference type="PANTHER" id="PTHR11669:SF8">
    <property type="entry name" value="DNA POLYMERASE III SUBUNIT DELTA"/>
    <property type="match status" value="1"/>
</dbReference>
<gene>
    <name evidence="1" type="ORF">SAMN04488557_3973</name>
</gene>
<organism evidence="1 2">
    <name type="scientific">Hyphomicrobium facile</name>
    <dbReference type="NCBI Taxonomy" id="51670"/>
    <lineage>
        <taxon>Bacteria</taxon>
        <taxon>Pseudomonadati</taxon>
        <taxon>Pseudomonadota</taxon>
        <taxon>Alphaproteobacteria</taxon>
        <taxon>Hyphomicrobiales</taxon>
        <taxon>Hyphomicrobiaceae</taxon>
        <taxon>Hyphomicrobium</taxon>
    </lineage>
</organism>
<dbReference type="Pfam" id="PF13177">
    <property type="entry name" value="DNA_pol3_delta2"/>
    <property type="match status" value="1"/>
</dbReference>
<dbReference type="RefSeq" id="WP_092869496.1">
    <property type="nucleotide sequence ID" value="NZ_FPCH01000005.1"/>
</dbReference>
<dbReference type="AlphaFoldDB" id="A0A1I7NW96"/>
<keyword evidence="2" id="KW-1185">Reference proteome</keyword>
<dbReference type="STRING" id="51670.SAMN04488557_3973"/>
<dbReference type="InterPro" id="IPR050238">
    <property type="entry name" value="DNA_Rep/Repair_Clamp_Loader"/>
</dbReference>
<dbReference type="EMBL" id="FPCH01000005">
    <property type="protein sequence ID" value="SFV38950.1"/>
    <property type="molecule type" value="Genomic_DNA"/>
</dbReference>
<dbReference type="Gene3D" id="3.40.50.300">
    <property type="entry name" value="P-loop containing nucleotide triphosphate hydrolases"/>
    <property type="match status" value="1"/>
</dbReference>
<dbReference type="OrthoDB" id="9811073at2"/>
<sequence>MARAPLVADAEVLPEADRLDDFPHPRETRALYGQEGPQSVFAEALAGERMHHAWLLSGPAGTGKATLAYQVARAALAQPEERDLFGQGLAIEPDSRTDRQVRALSHPSLLVIRRPYDQKTKRFPQSIPVDEVRKLKNFLSLSSIGQGRRVVIVDTAEELNQNAANALLKSLEEPPERTIFLMMTSSPGRLLATIRSRCRTIAMGPLAESDVKRAAAQALTTAGKAVPEAHEWETLTPLAEGSVGRALVLLGGGGLALQSRIDQVLAGLPRLDLKTVHALSDELQPLAQDRKFQLFMDLLQTSLARLISAAATGKGAERDVSLAKRLIGDGRLATFAELWETLARDKADVVSLNLDRKSLILGTFARLEAASRG</sequence>
<name>A0A1I7NW96_9HYPH</name>
<evidence type="ECO:0000313" key="2">
    <source>
        <dbReference type="Proteomes" id="UP000199423"/>
    </source>
</evidence>
<dbReference type="NCBIfam" id="NF005677">
    <property type="entry name" value="PRK07471.1"/>
    <property type="match status" value="1"/>
</dbReference>
<evidence type="ECO:0000313" key="1">
    <source>
        <dbReference type="EMBL" id="SFV38950.1"/>
    </source>
</evidence>